<dbReference type="AlphaFoldDB" id="A0A383EVM0"/>
<evidence type="ECO:0000313" key="2">
    <source>
        <dbReference type="EMBL" id="SVE60128.1"/>
    </source>
</evidence>
<organism evidence="2">
    <name type="scientific">marine metagenome</name>
    <dbReference type="NCBI Taxonomy" id="408172"/>
    <lineage>
        <taxon>unclassified sequences</taxon>
        <taxon>metagenomes</taxon>
        <taxon>ecological metagenomes</taxon>
    </lineage>
</organism>
<accession>A0A383EVM0</accession>
<name>A0A383EVM0_9ZZZZ</name>
<gene>
    <name evidence="2" type="ORF">METZ01_LOCUS512982</name>
</gene>
<sequence>MAKLHPVFMARSFQANTNARGRHIENKPSAASSPQHTDQRQLQR</sequence>
<feature type="region of interest" description="Disordered" evidence="1">
    <location>
        <begin position="15"/>
        <end position="44"/>
    </location>
</feature>
<reference evidence="2" key="1">
    <citation type="submission" date="2018-05" db="EMBL/GenBank/DDBJ databases">
        <authorList>
            <person name="Lanie J.A."/>
            <person name="Ng W.-L."/>
            <person name="Kazmierczak K.M."/>
            <person name="Andrzejewski T.M."/>
            <person name="Davidsen T.M."/>
            <person name="Wayne K.J."/>
            <person name="Tettelin H."/>
            <person name="Glass J.I."/>
            <person name="Rusch D."/>
            <person name="Podicherti R."/>
            <person name="Tsui H.-C.T."/>
            <person name="Winkler M.E."/>
        </authorList>
    </citation>
    <scope>NUCLEOTIDE SEQUENCE</scope>
</reference>
<proteinExistence type="predicted"/>
<dbReference type="EMBL" id="UINC01228705">
    <property type="protein sequence ID" value="SVE60128.1"/>
    <property type="molecule type" value="Genomic_DNA"/>
</dbReference>
<protein>
    <submittedName>
        <fullName evidence="2">Uncharacterized protein</fullName>
    </submittedName>
</protein>
<evidence type="ECO:0000256" key="1">
    <source>
        <dbReference type="SAM" id="MobiDB-lite"/>
    </source>
</evidence>